<feature type="binding site" evidence="9">
    <location>
        <position position="220"/>
    </location>
    <ligand>
        <name>ATP</name>
        <dbReference type="ChEBI" id="CHEBI:30616"/>
    </ligand>
</feature>
<feature type="binding site" evidence="9">
    <location>
        <position position="353"/>
    </location>
    <ligand>
        <name>K(+)</name>
        <dbReference type="ChEBI" id="CHEBI:29103"/>
    </ligand>
</feature>
<dbReference type="PRINTS" id="PR00990">
    <property type="entry name" value="RIBOKINASE"/>
</dbReference>
<sequence length="361" mass="37801">MTGIKDIMISRPSQPHICVIGSLNIDFVTSTPRCPGPGETLTATSLSVTAGGKGGNQATACGRASFISKETQDVTVSMIGAVGADDVYYSTLLKPALEQSGVVTENIEESDDAQTGSATIIVEEAIGGENRILVVPGANHAGIMSDVAQIISAVKQQAISPGVVVMQGEIPRKTTLGLLEYFNGGVSSGDRAHVVFNPAPVYPEGISLAALKHTAVLIMNETEAVQMSRSIAGLPVSNLSQPTELDDLQPEELAPRFHETAHVQIVLITLGAKGVYFSTRTGRRGVVQGVRVPKVVDTTAAGDTFVGYFSTALARFLAKGEALEAFDSEIASAVEKANAAAAKCVQRRGAMQSIPFAYEIE</sequence>
<feature type="binding site" evidence="9">
    <location>
        <position position="303"/>
    </location>
    <ligand>
        <name>substrate</name>
    </ligand>
</feature>
<dbReference type="AlphaFoldDB" id="A0A9W9HXE4"/>
<accession>A0A9W9HXE4</accession>
<comment type="subunit">
    <text evidence="9">Homodimer.</text>
</comment>
<feature type="binding site" evidence="9">
    <location>
        <begin position="52"/>
        <end position="56"/>
    </location>
    <ligand>
        <name>substrate</name>
    </ligand>
</feature>
<gene>
    <name evidence="11" type="ORF">N7482_008861</name>
</gene>
<evidence type="ECO:0000256" key="3">
    <source>
        <dbReference type="ARBA" id="ARBA00022741"/>
    </source>
</evidence>
<feature type="binding site" evidence="9">
    <location>
        <begin position="269"/>
        <end position="274"/>
    </location>
    <ligand>
        <name>ATP</name>
        <dbReference type="ChEBI" id="CHEBI:30616"/>
    </ligand>
</feature>
<keyword evidence="9" id="KW-0963">Cytoplasm</keyword>
<proteinExistence type="inferred from homology"/>
<feature type="domain" description="Carbohydrate kinase PfkB" evidence="10">
    <location>
        <begin position="16"/>
        <end position="355"/>
    </location>
</feature>
<dbReference type="Proteomes" id="UP001149163">
    <property type="component" value="Unassembled WGS sequence"/>
</dbReference>
<comment type="activity regulation">
    <text evidence="9">Activated by a monovalent cation that binds near, but not in, the active site. The most likely occupant of the site in vivo is potassium. Ion binding induces a conformational change that may alter substrate affinity.</text>
</comment>
<comment type="subcellular location">
    <subcellularLocation>
        <location evidence="9">Cytoplasm</location>
    </subcellularLocation>
    <subcellularLocation>
        <location evidence="9">Nucleus</location>
    </subcellularLocation>
</comment>
<feature type="binding site" evidence="9">
    <location>
        <position position="169"/>
    </location>
    <ligand>
        <name>substrate</name>
    </ligand>
</feature>
<evidence type="ECO:0000256" key="6">
    <source>
        <dbReference type="ARBA" id="ARBA00022842"/>
    </source>
</evidence>
<dbReference type="SUPFAM" id="SSF53613">
    <property type="entry name" value="Ribokinase-like"/>
    <property type="match status" value="1"/>
</dbReference>
<reference evidence="11" key="1">
    <citation type="submission" date="2022-11" db="EMBL/GenBank/DDBJ databases">
        <authorList>
            <person name="Petersen C."/>
        </authorList>
    </citation>
    <scope>NUCLEOTIDE SEQUENCE</scope>
    <source>
        <strain evidence="11">IBT 26290</strain>
    </source>
</reference>
<comment type="function">
    <text evidence="9">Catalyzes the phosphorylation of ribose at O-5 in a reaction requiring ATP and magnesium. The resulting D-ribose-5-phosphate can then be used either for sythesis of nucleotides, histidine, and tryptophan, or as a component of the pentose phosphate pathway.</text>
</comment>
<dbReference type="InterPro" id="IPR011877">
    <property type="entry name" value="Ribokinase"/>
</dbReference>
<dbReference type="GO" id="GO:0046872">
    <property type="term" value="F:metal ion binding"/>
    <property type="evidence" value="ECO:0007669"/>
    <property type="project" value="UniProtKB-KW"/>
</dbReference>
<feature type="binding site" evidence="9">
    <location>
        <begin position="302"/>
        <end position="303"/>
    </location>
    <ligand>
        <name>ATP</name>
        <dbReference type="ChEBI" id="CHEBI:30616"/>
    </ligand>
</feature>
<organism evidence="11 12">
    <name type="scientific">Penicillium canariense</name>
    <dbReference type="NCBI Taxonomy" id="189055"/>
    <lineage>
        <taxon>Eukaryota</taxon>
        <taxon>Fungi</taxon>
        <taxon>Dikarya</taxon>
        <taxon>Ascomycota</taxon>
        <taxon>Pezizomycotina</taxon>
        <taxon>Eurotiomycetes</taxon>
        <taxon>Eurotiomycetidae</taxon>
        <taxon>Eurotiales</taxon>
        <taxon>Aspergillaceae</taxon>
        <taxon>Penicillium</taxon>
    </lineage>
</organism>
<evidence type="ECO:0000313" key="12">
    <source>
        <dbReference type="Proteomes" id="UP001149163"/>
    </source>
</evidence>
<evidence type="ECO:0000259" key="10">
    <source>
        <dbReference type="Pfam" id="PF00294"/>
    </source>
</evidence>
<evidence type="ECO:0000256" key="1">
    <source>
        <dbReference type="ARBA" id="ARBA00022679"/>
    </source>
</evidence>
<keyword evidence="2 9" id="KW-0479">Metal-binding</keyword>
<keyword evidence="5 9" id="KW-0067">ATP-binding</keyword>
<name>A0A9W9HXE4_9EURO</name>
<keyword evidence="3 9" id="KW-0547">Nucleotide-binding</keyword>
<dbReference type="InterPro" id="IPR029056">
    <property type="entry name" value="Ribokinase-like"/>
</dbReference>
<dbReference type="EMBL" id="JAPQKN010000006">
    <property type="protein sequence ID" value="KAJ5157761.1"/>
    <property type="molecule type" value="Genomic_DNA"/>
</dbReference>
<dbReference type="GO" id="GO:0004747">
    <property type="term" value="F:ribokinase activity"/>
    <property type="evidence" value="ECO:0007669"/>
    <property type="project" value="UniProtKB-UniRule"/>
</dbReference>
<dbReference type="EC" id="2.7.1.15" evidence="9"/>
<dbReference type="Gene3D" id="3.40.1190.20">
    <property type="match status" value="1"/>
</dbReference>
<reference evidence="11" key="2">
    <citation type="journal article" date="2023" name="IMA Fungus">
        <title>Comparative genomic study of the Penicillium genus elucidates a diverse pangenome and 15 lateral gene transfer events.</title>
        <authorList>
            <person name="Petersen C."/>
            <person name="Sorensen T."/>
            <person name="Nielsen M.R."/>
            <person name="Sondergaard T.E."/>
            <person name="Sorensen J.L."/>
            <person name="Fitzpatrick D.A."/>
            <person name="Frisvad J.C."/>
            <person name="Nielsen K.L."/>
        </authorList>
    </citation>
    <scope>NUCLEOTIDE SEQUENCE</scope>
    <source>
        <strain evidence="11">IBT 26290</strain>
    </source>
</reference>
<comment type="cofactor">
    <cofactor evidence="9">
        <name>Mg(2+)</name>
        <dbReference type="ChEBI" id="CHEBI:18420"/>
    </cofactor>
    <text evidence="9">Requires a divalent cation, most likely magnesium in vivo, as an electrophilic catalyst to aid phosphoryl group transfer. It is the chelate of the metal and the nucleotide that is the actual substrate.</text>
</comment>
<dbReference type="GO" id="GO:0005524">
    <property type="term" value="F:ATP binding"/>
    <property type="evidence" value="ECO:0007669"/>
    <property type="project" value="UniProtKB-UniRule"/>
</dbReference>
<feature type="active site" description="Proton acceptor" evidence="9">
    <location>
        <position position="303"/>
    </location>
</feature>
<keyword evidence="12" id="KW-1185">Reference proteome</keyword>
<dbReference type="GO" id="GO:0005737">
    <property type="term" value="C:cytoplasm"/>
    <property type="evidence" value="ECO:0007669"/>
    <property type="project" value="UniProtKB-SubCell"/>
</dbReference>
<keyword evidence="8 9" id="KW-0119">Carbohydrate metabolism</keyword>
<protein>
    <recommendedName>
        <fullName evidence="9">Ribokinase</fullName>
        <shortName evidence="9">RK</shortName>
        <ecNumber evidence="9">2.7.1.15</ecNumber>
    </recommendedName>
</protein>
<keyword evidence="4 9" id="KW-0418">Kinase</keyword>
<evidence type="ECO:0000256" key="5">
    <source>
        <dbReference type="ARBA" id="ARBA00022840"/>
    </source>
</evidence>
<dbReference type="InterPro" id="IPR002139">
    <property type="entry name" value="Ribo/fructo_kinase"/>
</dbReference>
<dbReference type="InterPro" id="IPR011611">
    <property type="entry name" value="PfkB_dom"/>
</dbReference>
<dbReference type="GO" id="GO:0019303">
    <property type="term" value="P:D-ribose catabolic process"/>
    <property type="evidence" value="ECO:0007669"/>
    <property type="project" value="UniProtKB-UniRule"/>
</dbReference>
<evidence type="ECO:0000256" key="2">
    <source>
        <dbReference type="ARBA" id="ARBA00022723"/>
    </source>
</evidence>
<keyword evidence="6 9" id="KW-0460">Magnesium</keyword>
<evidence type="ECO:0000256" key="7">
    <source>
        <dbReference type="ARBA" id="ARBA00022958"/>
    </source>
</evidence>
<keyword evidence="1 9" id="KW-0808">Transferase</keyword>
<feature type="binding site" evidence="9">
    <location>
        <position position="338"/>
    </location>
    <ligand>
        <name>ATP</name>
        <dbReference type="ChEBI" id="CHEBI:30616"/>
    </ligand>
</feature>
<evidence type="ECO:0000256" key="4">
    <source>
        <dbReference type="ARBA" id="ARBA00022777"/>
    </source>
</evidence>
<dbReference type="GO" id="GO:0005634">
    <property type="term" value="C:nucleus"/>
    <property type="evidence" value="ECO:0007669"/>
    <property type="project" value="UniProtKB-SubCell"/>
</dbReference>
<comment type="pathway">
    <text evidence="9">Carbohydrate metabolism; D-ribose degradation; D-ribose 5-phosphate from beta-D-ribopyranose: step 2/2.</text>
</comment>
<comment type="caution">
    <text evidence="11">The sequence shown here is derived from an EMBL/GenBank/DDBJ whole genome shotgun (WGS) entry which is preliminary data.</text>
</comment>
<dbReference type="HAMAP" id="MF_01987">
    <property type="entry name" value="Ribokinase"/>
    <property type="match status" value="1"/>
</dbReference>
<dbReference type="RefSeq" id="XP_056540750.1">
    <property type="nucleotide sequence ID" value="XM_056690985.1"/>
</dbReference>
<dbReference type="PANTHER" id="PTHR10584">
    <property type="entry name" value="SUGAR KINASE"/>
    <property type="match status" value="1"/>
</dbReference>
<feature type="binding site" evidence="9">
    <location>
        <position position="347"/>
    </location>
    <ligand>
        <name>K(+)</name>
        <dbReference type="ChEBI" id="CHEBI:29103"/>
    </ligand>
</feature>
<feature type="binding site" evidence="9">
    <location>
        <begin position="24"/>
        <end position="26"/>
    </location>
    <ligand>
        <name>substrate</name>
    </ligand>
</feature>
<dbReference type="CDD" id="cd01174">
    <property type="entry name" value="ribokinase"/>
    <property type="match status" value="1"/>
</dbReference>
<evidence type="ECO:0000256" key="8">
    <source>
        <dbReference type="ARBA" id="ARBA00023277"/>
    </source>
</evidence>
<dbReference type="GeneID" id="81430161"/>
<feature type="binding site" evidence="9">
    <location>
        <position position="299"/>
    </location>
    <ligand>
        <name>K(+)</name>
        <dbReference type="ChEBI" id="CHEBI:29103"/>
    </ligand>
</feature>
<comment type="catalytic activity">
    <reaction evidence="9">
        <text>D-ribose + ATP = D-ribose 5-phosphate + ADP + H(+)</text>
        <dbReference type="Rhea" id="RHEA:13697"/>
        <dbReference type="ChEBI" id="CHEBI:15378"/>
        <dbReference type="ChEBI" id="CHEBI:30616"/>
        <dbReference type="ChEBI" id="CHEBI:47013"/>
        <dbReference type="ChEBI" id="CHEBI:78346"/>
        <dbReference type="ChEBI" id="CHEBI:456216"/>
        <dbReference type="EC" id="2.7.1.15"/>
    </reaction>
</comment>
<comment type="caution">
    <text evidence="9">Lacks conserved residue(s) required for the propagation of feature annotation.</text>
</comment>
<dbReference type="Pfam" id="PF00294">
    <property type="entry name" value="PfkB"/>
    <property type="match status" value="1"/>
</dbReference>
<evidence type="ECO:0000313" key="11">
    <source>
        <dbReference type="EMBL" id="KAJ5157761.1"/>
    </source>
</evidence>
<feature type="binding site" evidence="9">
    <location>
        <position position="349"/>
    </location>
    <ligand>
        <name>K(+)</name>
        <dbReference type="ChEBI" id="CHEBI:29103"/>
    </ligand>
</feature>
<dbReference type="PANTHER" id="PTHR10584:SF166">
    <property type="entry name" value="RIBOKINASE"/>
    <property type="match status" value="1"/>
</dbReference>
<feature type="binding site" evidence="9">
    <location>
        <position position="297"/>
    </location>
    <ligand>
        <name>K(+)</name>
        <dbReference type="ChEBI" id="CHEBI:29103"/>
    </ligand>
</feature>
<evidence type="ECO:0000256" key="9">
    <source>
        <dbReference type="HAMAP-Rule" id="MF_03215"/>
    </source>
</evidence>
<comment type="similarity">
    <text evidence="9">Belongs to the carbohydrate kinase PfkB family. Ribokinase subfamily.</text>
</comment>
<feature type="binding site" evidence="9">
    <location>
        <position position="344"/>
    </location>
    <ligand>
        <name>K(+)</name>
        <dbReference type="ChEBI" id="CHEBI:29103"/>
    </ligand>
</feature>
<keyword evidence="9" id="KW-0539">Nucleus</keyword>
<keyword evidence="7 9" id="KW-0630">Potassium</keyword>
<dbReference type="OrthoDB" id="415590at2759"/>